<dbReference type="OrthoDB" id="5290748at2"/>
<evidence type="ECO:0000256" key="7">
    <source>
        <dbReference type="ARBA" id="ARBA00023204"/>
    </source>
</evidence>
<dbReference type="InterPro" id="IPR036895">
    <property type="entry name" value="Uracil-DNA_glycosylase-like_sf"/>
</dbReference>
<reference evidence="9 10" key="1">
    <citation type="submission" date="2018-04" db="EMBL/GenBank/DDBJ databases">
        <title>Genomic Encyclopedia of Type Strains, Phase III (KMG-III): the genomes of soil and plant-associated and newly described type strains.</title>
        <authorList>
            <person name="Whitman W."/>
        </authorList>
    </citation>
    <scope>NUCLEOTIDE SEQUENCE [LARGE SCALE GENOMIC DNA]</scope>
    <source>
        <strain evidence="9 10">MA-olki</strain>
    </source>
</reference>
<dbReference type="Pfam" id="PF03167">
    <property type="entry name" value="UDG"/>
    <property type="match status" value="1"/>
</dbReference>
<dbReference type="CDD" id="cd10030">
    <property type="entry name" value="UDG-F4_TTUDGA_SPO1dp_like"/>
    <property type="match status" value="1"/>
</dbReference>
<keyword evidence="6" id="KW-0411">Iron-sulfur</keyword>
<accession>A0A2T5U7F3</accession>
<dbReference type="SMART" id="SM00986">
    <property type="entry name" value="UDG"/>
    <property type="match status" value="1"/>
</dbReference>
<sequence length="260" mass="27482">MGADQTIDWRNTAASALDWWHEAGVDTLVDDVPRDWFAAPEPLIVPAAVPVAPVLAPSAMPHLLADFLAWRSSAEVPEADWSGVSLAAVGPADATVMVLVDCPDRDDGDAGALLSGASGRLLDKMLAAIGLTRDEVHLAAVCAKRPTAGRIQSEVEARLSEIAKHHIGLVAPKRLLLLGNAASRAILGTELQAARGRLHEFNHKTGETGSGSTSGEASDETGVVASFHPRFLIEKPAAKAEAWKDLQMLMRGLTSQEGVR</sequence>
<dbReference type="PANTHER" id="PTHR33693">
    <property type="entry name" value="TYPE-5 URACIL-DNA GLYCOSYLASE"/>
    <property type="match status" value="1"/>
</dbReference>
<dbReference type="Gene3D" id="3.40.470.10">
    <property type="entry name" value="Uracil-DNA glycosylase-like domain"/>
    <property type="match status" value="1"/>
</dbReference>
<keyword evidence="5" id="KW-0408">Iron</keyword>
<feature type="domain" description="Uracil-DNA glycosylase-like" evidence="8">
    <location>
        <begin position="87"/>
        <end position="247"/>
    </location>
</feature>
<dbReference type="EMBL" id="QAYE01000003">
    <property type="protein sequence ID" value="PTW47414.1"/>
    <property type="molecule type" value="Genomic_DNA"/>
</dbReference>
<comment type="caution">
    <text evidence="9">The sequence shown here is derived from an EMBL/GenBank/DDBJ whole genome shotgun (WGS) entry which is preliminary data.</text>
</comment>
<keyword evidence="1" id="KW-0004">4Fe-4S</keyword>
<evidence type="ECO:0000313" key="9">
    <source>
        <dbReference type="EMBL" id="PTW47414.1"/>
    </source>
</evidence>
<evidence type="ECO:0000256" key="2">
    <source>
        <dbReference type="ARBA" id="ARBA00022723"/>
    </source>
</evidence>
<evidence type="ECO:0000259" key="8">
    <source>
        <dbReference type="SMART" id="SM00986"/>
    </source>
</evidence>
<protein>
    <submittedName>
        <fullName evidence="9">DNA polymerase</fullName>
    </submittedName>
</protein>
<evidence type="ECO:0000256" key="5">
    <source>
        <dbReference type="ARBA" id="ARBA00023004"/>
    </source>
</evidence>
<keyword evidence="4" id="KW-0378">Hydrolase</keyword>
<dbReference type="GO" id="GO:0006281">
    <property type="term" value="P:DNA repair"/>
    <property type="evidence" value="ECO:0007669"/>
    <property type="project" value="UniProtKB-KW"/>
</dbReference>
<dbReference type="SMART" id="SM00987">
    <property type="entry name" value="UreE_C"/>
    <property type="match status" value="1"/>
</dbReference>
<dbReference type="SUPFAM" id="SSF52141">
    <property type="entry name" value="Uracil-DNA glycosylase-like"/>
    <property type="match status" value="1"/>
</dbReference>
<evidence type="ECO:0000256" key="3">
    <source>
        <dbReference type="ARBA" id="ARBA00022763"/>
    </source>
</evidence>
<dbReference type="InterPro" id="IPR051536">
    <property type="entry name" value="UDG_Type-4/5"/>
</dbReference>
<dbReference type="Proteomes" id="UP000244013">
    <property type="component" value="Unassembled WGS sequence"/>
</dbReference>
<organism evidence="9 10">
    <name type="scientific">Sphingomonas faeni</name>
    <dbReference type="NCBI Taxonomy" id="185950"/>
    <lineage>
        <taxon>Bacteria</taxon>
        <taxon>Pseudomonadati</taxon>
        <taxon>Pseudomonadota</taxon>
        <taxon>Alphaproteobacteria</taxon>
        <taxon>Sphingomonadales</taxon>
        <taxon>Sphingomonadaceae</taxon>
        <taxon>Sphingomonas</taxon>
    </lineage>
</organism>
<dbReference type="GO" id="GO:0097506">
    <property type="term" value="F:deaminated base DNA N-glycosylase activity"/>
    <property type="evidence" value="ECO:0007669"/>
    <property type="project" value="UniProtKB-ARBA"/>
</dbReference>
<keyword evidence="3" id="KW-0227">DNA damage</keyword>
<dbReference type="PANTHER" id="PTHR33693:SF1">
    <property type="entry name" value="TYPE-4 URACIL-DNA GLYCOSYLASE"/>
    <property type="match status" value="1"/>
</dbReference>
<evidence type="ECO:0000313" key="10">
    <source>
        <dbReference type="Proteomes" id="UP000244013"/>
    </source>
</evidence>
<name>A0A2T5U7F3_9SPHN</name>
<keyword evidence="7" id="KW-0234">DNA repair</keyword>
<dbReference type="GO" id="GO:0046872">
    <property type="term" value="F:metal ion binding"/>
    <property type="evidence" value="ECO:0007669"/>
    <property type="project" value="UniProtKB-KW"/>
</dbReference>
<dbReference type="RefSeq" id="WP_107953676.1">
    <property type="nucleotide sequence ID" value="NZ_QAYE01000003.1"/>
</dbReference>
<evidence type="ECO:0000256" key="6">
    <source>
        <dbReference type="ARBA" id="ARBA00023014"/>
    </source>
</evidence>
<evidence type="ECO:0000256" key="4">
    <source>
        <dbReference type="ARBA" id="ARBA00022801"/>
    </source>
</evidence>
<dbReference type="AlphaFoldDB" id="A0A2T5U7F3"/>
<dbReference type="GeneID" id="91005487"/>
<gene>
    <name evidence="9" type="ORF">C8J25_103132</name>
</gene>
<dbReference type="GO" id="GO:0051539">
    <property type="term" value="F:4 iron, 4 sulfur cluster binding"/>
    <property type="evidence" value="ECO:0007669"/>
    <property type="project" value="UniProtKB-KW"/>
</dbReference>
<keyword evidence="2" id="KW-0479">Metal-binding</keyword>
<evidence type="ECO:0000256" key="1">
    <source>
        <dbReference type="ARBA" id="ARBA00022485"/>
    </source>
</evidence>
<dbReference type="InterPro" id="IPR005122">
    <property type="entry name" value="Uracil-DNA_glycosylase-like"/>
</dbReference>
<proteinExistence type="predicted"/>